<feature type="domain" description="Rho-GAP" evidence="5">
    <location>
        <begin position="874"/>
        <end position="1069"/>
    </location>
</feature>
<feature type="compositionally biased region" description="Low complexity" evidence="2">
    <location>
        <begin position="282"/>
        <end position="294"/>
    </location>
</feature>
<dbReference type="PROSITE" id="PS50195">
    <property type="entry name" value="PX"/>
    <property type="match status" value="1"/>
</dbReference>
<dbReference type="GO" id="GO:0005737">
    <property type="term" value="C:cytoplasm"/>
    <property type="evidence" value="ECO:0007669"/>
    <property type="project" value="TreeGrafter"/>
</dbReference>
<feature type="compositionally biased region" description="Polar residues" evidence="2">
    <location>
        <begin position="306"/>
        <end position="333"/>
    </location>
</feature>
<feature type="region of interest" description="Disordered" evidence="2">
    <location>
        <begin position="89"/>
        <end position="214"/>
    </location>
</feature>
<dbReference type="SUPFAM" id="SSF64268">
    <property type="entry name" value="PX domain"/>
    <property type="match status" value="1"/>
</dbReference>
<dbReference type="InterPro" id="IPR001849">
    <property type="entry name" value="PH_domain"/>
</dbReference>
<feature type="compositionally biased region" description="Pro residues" evidence="2">
    <location>
        <begin position="270"/>
        <end position="281"/>
    </location>
</feature>
<dbReference type="PANTHER" id="PTHR23176:SF129">
    <property type="entry name" value="RHO GTPASE ACTIVATING PROTEIN AT 16F, ISOFORM E-RELATED"/>
    <property type="match status" value="1"/>
</dbReference>
<keyword evidence="1" id="KW-0343">GTPase activation</keyword>
<feature type="region of interest" description="Disordered" evidence="2">
    <location>
        <begin position="601"/>
        <end position="670"/>
    </location>
</feature>
<feature type="region of interest" description="Disordered" evidence="2">
    <location>
        <begin position="1179"/>
        <end position="1238"/>
    </location>
</feature>
<evidence type="ECO:0000313" key="7">
    <source>
        <dbReference type="Proteomes" id="UP000646827"/>
    </source>
</evidence>
<dbReference type="SUPFAM" id="SSF50729">
    <property type="entry name" value="PH domain-like"/>
    <property type="match status" value="1"/>
</dbReference>
<dbReference type="PROSITE" id="PS50238">
    <property type="entry name" value="RHOGAP"/>
    <property type="match status" value="1"/>
</dbReference>
<sequence>MINHGVKSCASSQYQENEDQLWRIIEKQRLLIQDLQKALAKVTADRDNLLTRNNNNNYNNSNNNNNSIDISNDGAITTVTAPSTTTLTATRPSVQHDSSHSNSSNNSSDSQRQQQHHQQQQGPTPPPRSPYRQHLKEEPPHRVDSLCDNSKKRNNNKNNSKNRKDINTRSSSLPVAKTKTTGTTPTITTMSNSDSRPASPSSTDSATGISSPVNAIMDKDAQLFARYQESQKRDGIWKISAPTRRNNNGCNSNSSNSSSNSSSSDDAWLWPPPPPPPPTPPAQKKTQQQLQQLQQRRHVRRASSHPAISTTQQQKKNYQHQTTPTNTVNDSCCSSLSGENSLAGIDIKVLGSNITTNAKGKGVISFTISVRKEMDDIARELWRIEKLYSDFLALDSKLKQQGRPKTGKISKLPDKALFATHTPNKADQRKIAIEKYLQHMIDIPWHDASSLFDFLSSNRVDRNDESSQFSFDNNFQLQSTIPGRKEGYLTKRGKSFGSGWRTRYFVLDGPTLRYYESRDGTLQGTIHIPDTQIARQHAQSNTQTSSEMRHAFLIVEPKKPSNPGSGVNRHLLCAESDEERDQWVEALTQYLNWGGGSTPTVFDSTNNNHSTQLTNMAPASKNNNNISNSNGTTTGLHKQLSTSQLQQASSSSPISPAASPSASRKVSKDDIKPVSAMPLSQFNIDLDQSNKFTYRVSSSHYHPQRSSSADSNVIPTTPFSDSETVVSVPVYERPAVRQRSSMDHAYLPNMHKTTTTTVSAAAARRRGSIDIGGAHNSNNSNNESLANVSSSTIITTPNVDVGDGKKKKGNRRTFWAKKIFAGDMGTSIPSTNSIRGFLTRNSSDASSAEQPISPFHQTNNNSKGGKSTSHVFGVPLEEAIRVCKISENYELPAVVYRCIEYLEAKNATQEEGIYRLSGSAVKIKTLKQQFDQGVDINLLESDEYHDIHAVAGLLKLWLRELPGNVLTHDLLKEFIPVIDLVDRDERVQELGRLVSMLPLANYTLLRLLCSHLIRVINYADINKMNARNVGIIFSPTLQIPAGIFNLFLSEFRYIFWTTNDTYESNKLLIPTTSTNDDNNQEEEEEEEALEGEDDQEQVGQNNNDYFAGSLHPTQPAPSPPPRPRYSNGRLQQMLLDEQGRSNRNSVHYMDGAPSSIVGLENGNAIISDDDADVEDLEIQEDDSSITDDEDKDVDEEESDDYDKKSTSITIRGRHYPSSTNSETTDTFNNSSNRLLTIT</sequence>
<feature type="region of interest" description="Disordered" evidence="2">
    <location>
        <begin position="697"/>
        <end position="720"/>
    </location>
</feature>
<reference evidence="6 7" key="1">
    <citation type="submission" date="2020-12" db="EMBL/GenBank/DDBJ databases">
        <title>Metabolic potential, ecology and presence of endohyphal bacteria is reflected in genomic diversity of Mucoromycotina.</title>
        <authorList>
            <person name="Muszewska A."/>
            <person name="Okrasinska A."/>
            <person name="Steczkiewicz K."/>
            <person name="Drgas O."/>
            <person name="Orlowska M."/>
            <person name="Perlinska-Lenart U."/>
            <person name="Aleksandrzak-Piekarczyk T."/>
            <person name="Szatraj K."/>
            <person name="Zielenkiewicz U."/>
            <person name="Pilsyk S."/>
            <person name="Malc E."/>
            <person name="Mieczkowski P."/>
            <person name="Kruszewska J.S."/>
            <person name="Biernat P."/>
            <person name="Pawlowska J."/>
        </authorList>
    </citation>
    <scope>NUCLEOTIDE SEQUENCE [LARGE SCALE GENOMIC DNA]</scope>
    <source>
        <strain evidence="6 7">CBS 142.35</strain>
    </source>
</reference>
<feature type="region of interest" description="Disordered" evidence="2">
    <location>
        <begin position="50"/>
        <end position="69"/>
    </location>
</feature>
<feature type="compositionally biased region" description="Low complexity" evidence="2">
    <location>
        <begin position="53"/>
        <end position="69"/>
    </location>
</feature>
<feature type="region of interest" description="Disordered" evidence="2">
    <location>
        <begin position="1067"/>
        <end position="1127"/>
    </location>
</feature>
<dbReference type="Gene3D" id="2.30.29.30">
    <property type="entry name" value="Pleckstrin-homology domain (PH domain)/Phosphotyrosine-binding domain (PTB)"/>
    <property type="match status" value="1"/>
</dbReference>
<feature type="compositionally biased region" description="Acidic residues" evidence="2">
    <location>
        <begin position="1078"/>
        <end position="1096"/>
    </location>
</feature>
<dbReference type="SUPFAM" id="SSF48350">
    <property type="entry name" value="GTPase activation domain, GAP"/>
    <property type="match status" value="1"/>
</dbReference>
<evidence type="ECO:0000313" key="6">
    <source>
        <dbReference type="EMBL" id="KAG2216182.1"/>
    </source>
</evidence>
<dbReference type="CDD" id="cd06093">
    <property type="entry name" value="PX_domain"/>
    <property type="match status" value="1"/>
</dbReference>
<feature type="compositionally biased region" description="Low complexity" evidence="2">
    <location>
        <begin position="639"/>
        <end position="663"/>
    </location>
</feature>
<feature type="compositionally biased region" description="Acidic residues" evidence="2">
    <location>
        <begin position="1179"/>
        <end position="1200"/>
    </location>
</feature>
<dbReference type="InterPro" id="IPR036871">
    <property type="entry name" value="PX_dom_sf"/>
</dbReference>
<feature type="domain" description="PX" evidence="4">
    <location>
        <begin position="344"/>
        <end position="477"/>
    </location>
</feature>
<dbReference type="SMART" id="SM00312">
    <property type="entry name" value="PX"/>
    <property type="match status" value="1"/>
</dbReference>
<dbReference type="Gene3D" id="3.30.1520.10">
    <property type="entry name" value="Phox-like domain"/>
    <property type="match status" value="1"/>
</dbReference>
<gene>
    <name evidence="6" type="ORF">INT45_003998</name>
</gene>
<feature type="compositionally biased region" description="Pro residues" evidence="2">
    <location>
        <begin position="1114"/>
        <end position="1123"/>
    </location>
</feature>
<dbReference type="Pfam" id="PF00620">
    <property type="entry name" value="RhoGAP"/>
    <property type="match status" value="1"/>
</dbReference>
<dbReference type="SMART" id="SM00324">
    <property type="entry name" value="RhoGAP"/>
    <property type="match status" value="1"/>
</dbReference>
<feature type="compositionally biased region" description="Low complexity" evidence="2">
    <location>
        <begin position="178"/>
        <end position="207"/>
    </location>
</feature>
<protein>
    <recommendedName>
        <fullName evidence="8">RalA-binding protein 1</fullName>
    </recommendedName>
</protein>
<evidence type="ECO:0008006" key="8">
    <source>
        <dbReference type="Google" id="ProtNLM"/>
    </source>
</evidence>
<dbReference type="InterPro" id="IPR011993">
    <property type="entry name" value="PH-like_dom_sf"/>
</dbReference>
<dbReference type="InterPro" id="IPR050729">
    <property type="entry name" value="Rho-GAP"/>
</dbReference>
<feature type="domain" description="PH" evidence="3">
    <location>
        <begin position="482"/>
        <end position="592"/>
    </location>
</feature>
<dbReference type="EMBL" id="JAEPRB010000443">
    <property type="protein sequence ID" value="KAG2216182.1"/>
    <property type="molecule type" value="Genomic_DNA"/>
</dbReference>
<dbReference type="GO" id="GO:0005096">
    <property type="term" value="F:GTPase activator activity"/>
    <property type="evidence" value="ECO:0007669"/>
    <property type="project" value="UniProtKB-KW"/>
</dbReference>
<dbReference type="InterPro" id="IPR001683">
    <property type="entry name" value="PX_dom"/>
</dbReference>
<dbReference type="OrthoDB" id="185175at2759"/>
<dbReference type="Gene3D" id="1.10.555.10">
    <property type="entry name" value="Rho GTPase activation protein"/>
    <property type="match status" value="1"/>
</dbReference>
<name>A0A8H7RS20_9FUNG</name>
<dbReference type="GO" id="GO:0007165">
    <property type="term" value="P:signal transduction"/>
    <property type="evidence" value="ECO:0007669"/>
    <property type="project" value="InterPro"/>
</dbReference>
<feature type="compositionally biased region" description="Polar residues" evidence="2">
    <location>
        <begin position="709"/>
        <end position="720"/>
    </location>
</feature>
<proteinExistence type="predicted"/>
<dbReference type="Pfam" id="PF00787">
    <property type="entry name" value="PX"/>
    <property type="match status" value="1"/>
</dbReference>
<comment type="caution">
    <text evidence="6">The sequence shown here is derived from an EMBL/GenBank/DDBJ whole genome shotgun (WGS) entry which is preliminary data.</text>
</comment>
<dbReference type="Proteomes" id="UP000646827">
    <property type="component" value="Unassembled WGS sequence"/>
</dbReference>
<dbReference type="InterPro" id="IPR000198">
    <property type="entry name" value="RhoGAP_dom"/>
</dbReference>
<dbReference type="AlphaFoldDB" id="A0A8H7RS20"/>
<dbReference type="InterPro" id="IPR008936">
    <property type="entry name" value="Rho_GTPase_activation_prot"/>
</dbReference>
<evidence type="ECO:0000256" key="2">
    <source>
        <dbReference type="SAM" id="MobiDB-lite"/>
    </source>
</evidence>
<accession>A0A8H7RS20</accession>
<feature type="region of interest" description="Disordered" evidence="2">
    <location>
        <begin position="841"/>
        <end position="867"/>
    </location>
</feature>
<feature type="compositionally biased region" description="Low complexity" evidence="2">
    <location>
        <begin position="246"/>
        <end position="264"/>
    </location>
</feature>
<feature type="compositionally biased region" description="Polar residues" evidence="2">
    <location>
        <begin position="1216"/>
        <end position="1238"/>
    </location>
</feature>
<keyword evidence="7" id="KW-1185">Reference proteome</keyword>
<dbReference type="Pfam" id="PF00169">
    <property type="entry name" value="PH"/>
    <property type="match status" value="1"/>
</dbReference>
<organism evidence="6 7">
    <name type="scientific">Circinella minor</name>
    <dbReference type="NCBI Taxonomy" id="1195481"/>
    <lineage>
        <taxon>Eukaryota</taxon>
        <taxon>Fungi</taxon>
        <taxon>Fungi incertae sedis</taxon>
        <taxon>Mucoromycota</taxon>
        <taxon>Mucoromycotina</taxon>
        <taxon>Mucoromycetes</taxon>
        <taxon>Mucorales</taxon>
        <taxon>Lichtheimiaceae</taxon>
        <taxon>Circinella</taxon>
    </lineage>
</organism>
<dbReference type="SMART" id="SM00233">
    <property type="entry name" value="PH"/>
    <property type="match status" value="1"/>
</dbReference>
<feature type="compositionally biased region" description="Polar residues" evidence="2">
    <location>
        <begin position="601"/>
        <end position="617"/>
    </location>
</feature>
<evidence type="ECO:0000259" key="5">
    <source>
        <dbReference type="PROSITE" id="PS50238"/>
    </source>
</evidence>
<feature type="region of interest" description="Disordered" evidence="2">
    <location>
        <begin position="230"/>
        <end position="333"/>
    </location>
</feature>
<evidence type="ECO:0000256" key="1">
    <source>
        <dbReference type="ARBA" id="ARBA00022468"/>
    </source>
</evidence>
<feature type="compositionally biased region" description="Low complexity" evidence="2">
    <location>
        <begin position="620"/>
        <end position="630"/>
    </location>
</feature>
<evidence type="ECO:0000259" key="4">
    <source>
        <dbReference type="PROSITE" id="PS50195"/>
    </source>
</evidence>
<dbReference type="PROSITE" id="PS50003">
    <property type="entry name" value="PH_DOMAIN"/>
    <property type="match status" value="1"/>
</dbReference>
<dbReference type="PANTHER" id="PTHR23176">
    <property type="entry name" value="RHO/RAC/CDC GTPASE-ACTIVATING PROTEIN"/>
    <property type="match status" value="1"/>
</dbReference>
<dbReference type="GO" id="GO:0035091">
    <property type="term" value="F:phosphatidylinositol binding"/>
    <property type="evidence" value="ECO:0007669"/>
    <property type="project" value="InterPro"/>
</dbReference>
<feature type="compositionally biased region" description="Low complexity" evidence="2">
    <location>
        <begin position="697"/>
        <end position="708"/>
    </location>
</feature>
<feature type="compositionally biased region" description="Low complexity" evidence="2">
    <location>
        <begin position="89"/>
        <end position="121"/>
    </location>
</feature>
<feature type="compositionally biased region" description="Basic and acidic residues" evidence="2">
    <location>
        <begin position="134"/>
        <end position="151"/>
    </location>
</feature>
<evidence type="ECO:0000259" key="3">
    <source>
        <dbReference type="PROSITE" id="PS50003"/>
    </source>
</evidence>